<evidence type="ECO:0000313" key="1">
    <source>
        <dbReference type="EMBL" id="GAK59346.1"/>
    </source>
</evidence>
<accession>A0A081C441</accession>
<keyword evidence="2" id="KW-1185">Reference proteome</keyword>
<proteinExistence type="predicted"/>
<dbReference type="Proteomes" id="UP000030661">
    <property type="component" value="Unassembled WGS sequence"/>
</dbReference>
<dbReference type="EMBL" id="DF820470">
    <property type="protein sequence ID" value="GAK59346.1"/>
    <property type="molecule type" value="Genomic_DNA"/>
</dbReference>
<evidence type="ECO:0000313" key="2">
    <source>
        <dbReference type="Proteomes" id="UP000030661"/>
    </source>
</evidence>
<dbReference type="AlphaFoldDB" id="A0A081C441"/>
<name>A0A081C441_VECG1</name>
<dbReference type="HOGENOM" id="CLU_1341074_0_0_0"/>
<organism evidence="1">
    <name type="scientific">Vecturithrix granuli</name>
    <dbReference type="NCBI Taxonomy" id="1499967"/>
    <lineage>
        <taxon>Bacteria</taxon>
        <taxon>Candidatus Moduliflexota</taxon>
        <taxon>Candidatus Vecturitrichia</taxon>
        <taxon>Candidatus Vecturitrichales</taxon>
        <taxon>Candidatus Vecturitrichaceae</taxon>
        <taxon>Candidatus Vecturithrix</taxon>
    </lineage>
</organism>
<gene>
    <name evidence="1" type="ORF">U27_06330</name>
</gene>
<sequence>MVCLLLSCVSNPSRDYSAFLQTREFHGVSAYNVFQTLPGIIPRFYVTAPILSALLGIRFKPFQGLFRVSTLDDQDAWVIIYHRFKPFQGLFRVSTISERTISRTYIKVSNPSRDYSAFLRRARNFSTEFVPVSNPSRDYSAFLREINPPDSIDGISFKPFQGLFRVSTKTQPDGAYAEADSFKPFQGLFRVSTGRITAWDG</sequence>
<protein>
    <submittedName>
        <fullName evidence="1">Uncharacterized protein</fullName>
    </submittedName>
</protein>
<reference evidence="1" key="1">
    <citation type="journal article" date="2015" name="PeerJ">
        <title>First genomic representation of candidate bacterial phylum KSB3 points to enhanced environmental sensing as a trigger of wastewater bulking.</title>
        <authorList>
            <person name="Sekiguchi Y."/>
            <person name="Ohashi A."/>
            <person name="Parks D.H."/>
            <person name="Yamauchi T."/>
            <person name="Tyson G.W."/>
            <person name="Hugenholtz P."/>
        </authorList>
    </citation>
    <scope>NUCLEOTIDE SEQUENCE [LARGE SCALE GENOMIC DNA]</scope>
</reference>